<evidence type="ECO:0000313" key="2">
    <source>
        <dbReference type="Proteomes" id="UP000616346"/>
    </source>
</evidence>
<gene>
    <name evidence="1" type="ORF">H9626_04880</name>
</gene>
<sequence length="284" mass="31679">METELQKAMTAVISPSQIAMVGEKPQETSLTSLQMSLKNSLTASRLVSNWSGTAAQMKCTLPLHEVVKHDGIPTLGDVSRVYGNVTVLAVISEHLRSVFRYAGIDLDLETDGLMKAVIAETSLSIATGYYYLNLYELCIFFNELKAGRRGQFVWGSKVNNQAIMVALHDFASDRLEAIRKLDMERVKQESGKSYIRIKDAAAAMVKGIENIRGLAEKAKTDFKAFRTLFPLLPNNYKPKDLFNAYAGKEDAIRAVYGDNPPPPDMASRDIYGFLCDYNCRMNRK</sequence>
<evidence type="ECO:0000313" key="1">
    <source>
        <dbReference type="EMBL" id="MBD8001554.1"/>
    </source>
</evidence>
<reference evidence="1 2" key="1">
    <citation type="submission" date="2020-08" db="EMBL/GenBank/DDBJ databases">
        <title>A Genomic Blueprint of the Chicken Gut Microbiome.</title>
        <authorList>
            <person name="Gilroy R."/>
            <person name="Ravi A."/>
            <person name="Getino M."/>
            <person name="Pursley I."/>
            <person name="Horton D.L."/>
            <person name="Alikhan N.-F."/>
            <person name="Baker D."/>
            <person name="Gharbi K."/>
            <person name="Hall N."/>
            <person name="Watson M."/>
            <person name="Adriaenssens E.M."/>
            <person name="Foster-Nyarko E."/>
            <person name="Jarju S."/>
            <person name="Secka A."/>
            <person name="Antonio M."/>
            <person name="Oren A."/>
            <person name="Chaudhuri R."/>
            <person name="La Ragione R.M."/>
            <person name="Hildebrand F."/>
            <person name="Pallen M.J."/>
        </authorList>
    </citation>
    <scope>NUCLEOTIDE SEQUENCE [LARGE SCALE GENOMIC DNA]</scope>
    <source>
        <strain evidence="1 2">Sa1YUN3</strain>
    </source>
</reference>
<organism evidence="1 2">
    <name type="scientific">Phocaeicola faecium</name>
    <dbReference type="NCBI Taxonomy" id="2762213"/>
    <lineage>
        <taxon>Bacteria</taxon>
        <taxon>Pseudomonadati</taxon>
        <taxon>Bacteroidota</taxon>
        <taxon>Bacteroidia</taxon>
        <taxon>Bacteroidales</taxon>
        <taxon>Bacteroidaceae</taxon>
        <taxon>Phocaeicola</taxon>
    </lineage>
</organism>
<protein>
    <submittedName>
        <fullName evidence="1">Uncharacterized protein</fullName>
    </submittedName>
</protein>
<dbReference type="Proteomes" id="UP000616346">
    <property type="component" value="Unassembled WGS sequence"/>
</dbReference>
<name>A0ABR8V9U7_9BACT</name>
<dbReference type="RefSeq" id="WP_178257369.1">
    <property type="nucleotide sequence ID" value="NZ_JACSPQ010000001.1"/>
</dbReference>
<proteinExistence type="predicted"/>
<dbReference type="EMBL" id="JACSPQ010000001">
    <property type="protein sequence ID" value="MBD8001554.1"/>
    <property type="molecule type" value="Genomic_DNA"/>
</dbReference>
<comment type="caution">
    <text evidence="1">The sequence shown here is derived from an EMBL/GenBank/DDBJ whole genome shotgun (WGS) entry which is preliminary data.</text>
</comment>
<keyword evidence="2" id="KW-1185">Reference proteome</keyword>
<accession>A0ABR8V9U7</accession>